<evidence type="ECO:0000313" key="3">
    <source>
        <dbReference type="Proteomes" id="UP000236893"/>
    </source>
</evidence>
<keyword evidence="3" id="KW-1185">Reference proteome</keyword>
<comment type="caution">
    <text evidence="2">The sequence shown here is derived from an EMBL/GenBank/DDBJ whole genome shotgun (WGS) entry which is preliminary data.</text>
</comment>
<dbReference type="AlphaFoldDB" id="A0A2S4ZYP6"/>
<gene>
    <name evidence="2" type="ORF">C3K47_15625</name>
</gene>
<dbReference type="RefSeq" id="WP_103790093.1">
    <property type="nucleotide sequence ID" value="NZ_PQVF01000011.1"/>
</dbReference>
<sequence>MILLKEEKLTGESTIFTKGAFGFTTILIAMLLPNNTFHLVDYVDKRTRFYSQVELDTSLILSIINKNNFLTGTSEAV</sequence>
<evidence type="ECO:0000256" key="1">
    <source>
        <dbReference type="SAM" id="Phobius"/>
    </source>
</evidence>
<keyword evidence="1" id="KW-0812">Transmembrane</keyword>
<feature type="transmembrane region" description="Helical" evidence="1">
    <location>
        <begin position="20"/>
        <end position="40"/>
    </location>
</feature>
<dbReference type="EMBL" id="PQVF01000011">
    <property type="protein sequence ID" value="POY35488.1"/>
    <property type="molecule type" value="Genomic_DNA"/>
</dbReference>
<evidence type="ECO:0000313" key="2">
    <source>
        <dbReference type="EMBL" id="POY35488.1"/>
    </source>
</evidence>
<proteinExistence type="predicted"/>
<protein>
    <submittedName>
        <fullName evidence="2">Uncharacterized protein</fullName>
    </submittedName>
</protein>
<name>A0A2S4ZYP6_9SPHI</name>
<accession>A0A2S4ZYP6</accession>
<keyword evidence="1" id="KW-0472">Membrane</keyword>
<dbReference type="Proteomes" id="UP000236893">
    <property type="component" value="Unassembled WGS sequence"/>
</dbReference>
<organism evidence="2 3">
    <name type="scientific">Solitalea longa</name>
    <dbReference type="NCBI Taxonomy" id="2079460"/>
    <lineage>
        <taxon>Bacteria</taxon>
        <taxon>Pseudomonadati</taxon>
        <taxon>Bacteroidota</taxon>
        <taxon>Sphingobacteriia</taxon>
        <taxon>Sphingobacteriales</taxon>
        <taxon>Sphingobacteriaceae</taxon>
        <taxon>Solitalea</taxon>
    </lineage>
</organism>
<reference evidence="2 3" key="1">
    <citation type="submission" date="2018-01" db="EMBL/GenBank/DDBJ databases">
        <authorList>
            <person name="Gaut B.S."/>
            <person name="Morton B.R."/>
            <person name="Clegg M.T."/>
            <person name="Duvall M.R."/>
        </authorList>
    </citation>
    <scope>NUCLEOTIDE SEQUENCE [LARGE SCALE GENOMIC DNA]</scope>
    <source>
        <strain evidence="2 3">HR-AV</strain>
    </source>
</reference>
<keyword evidence="1" id="KW-1133">Transmembrane helix</keyword>